<sequence length="173" mass="19540">MRKVFHLESERLETVPQLVTAALPPVYGDAMQGGACYKMTKSDMSHPICWSVSAAEVYDHWGNREKIFPIPPPGGPLSKPKSGGYSLKEVLKWDPAMYRETQNALHHLCHQHLDITRTYNAQSSEATAAFLQTALSRFPFLSLYDSQWPAQDFAAMYLKNMTDDESEREKDSG</sequence>
<gene>
    <name evidence="1" type="ORF">BJ138DRAFT_1119115</name>
</gene>
<keyword evidence="2" id="KW-1185">Reference proteome</keyword>
<dbReference type="Proteomes" id="UP000790377">
    <property type="component" value="Unassembled WGS sequence"/>
</dbReference>
<accession>A0ACB7ZUL6</accession>
<organism evidence="1 2">
    <name type="scientific">Hygrophoropsis aurantiaca</name>
    <dbReference type="NCBI Taxonomy" id="72124"/>
    <lineage>
        <taxon>Eukaryota</taxon>
        <taxon>Fungi</taxon>
        <taxon>Dikarya</taxon>
        <taxon>Basidiomycota</taxon>
        <taxon>Agaricomycotina</taxon>
        <taxon>Agaricomycetes</taxon>
        <taxon>Agaricomycetidae</taxon>
        <taxon>Boletales</taxon>
        <taxon>Coniophorineae</taxon>
        <taxon>Hygrophoropsidaceae</taxon>
        <taxon>Hygrophoropsis</taxon>
    </lineage>
</organism>
<evidence type="ECO:0000313" key="1">
    <source>
        <dbReference type="EMBL" id="KAH7904755.1"/>
    </source>
</evidence>
<comment type="caution">
    <text evidence="1">The sequence shown here is derived from an EMBL/GenBank/DDBJ whole genome shotgun (WGS) entry which is preliminary data.</text>
</comment>
<dbReference type="EMBL" id="MU268371">
    <property type="protein sequence ID" value="KAH7904755.1"/>
    <property type="molecule type" value="Genomic_DNA"/>
</dbReference>
<proteinExistence type="predicted"/>
<protein>
    <submittedName>
        <fullName evidence="1">Uncharacterized protein</fullName>
    </submittedName>
</protein>
<reference evidence="1" key="1">
    <citation type="journal article" date="2021" name="New Phytol.">
        <title>Evolutionary innovations through gain and loss of genes in the ectomycorrhizal Boletales.</title>
        <authorList>
            <person name="Wu G."/>
            <person name="Miyauchi S."/>
            <person name="Morin E."/>
            <person name="Kuo A."/>
            <person name="Drula E."/>
            <person name="Varga T."/>
            <person name="Kohler A."/>
            <person name="Feng B."/>
            <person name="Cao Y."/>
            <person name="Lipzen A."/>
            <person name="Daum C."/>
            <person name="Hundley H."/>
            <person name="Pangilinan J."/>
            <person name="Johnson J."/>
            <person name="Barry K."/>
            <person name="LaButti K."/>
            <person name="Ng V."/>
            <person name="Ahrendt S."/>
            <person name="Min B."/>
            <person name="Choi I.G."/>
            <person name="Park H."/>
            <person name="Plett J.M."/>
            <person name="Magnuson J."/>
            <person name="Spatafora J.W."/>
            <person name="Nagy L.G."/>
            <person name="Henrissat B."/>
            <person name="Grigoriev I.V."/>
            <person name="Yang Z.L."/>
            <person name="Xu J."/>
            <person name="Martin F.M."/>
        </authorList>
    </citation>
    <scope>NUCLEOTIDE SEQUENCE</scope>
    <source>
        <strain evidence="1">ATCC 28755</strain>
    </source>
</reference>
<evidence type="ECO:0000313" key="2">
    <source>
        <dbReference type="Proteomes" id="UP000790377"/>
    </source>
</evidence>
<name>A0ACB7ZUL6_9AGAM</name>